<gene>
    <name evidence="1" type="ORF">COU30_02660</name>
</gene>
<accession>A0A2M6P1U6</accession>
<comment type="caution">
    <text evidence="1">The sequence shown here is derived from an EMBL/GenBank/DDBJ whole genome shotgun (WGS) entry which is preliminary data.</text>
</comment>
<evidence type="ECO:0000313" key="1">
    <source>
        <dbReference type="EMBL" id="PIR77400.1"/>
    </source>
</evidence>
<sequence length="75" mass="8666">MEFSGQEIVTAAKILRSWEAMTYEKAVKTHGKRIVDVLLMARAIYPFLNSKKQLTLKRLVSIKAIEENREAGWEE</sequence>
<dbReference type="Proteomes" id="UP000228528">
    <property type="component" value="Unassembled WGS sequence"/>
</dbReference>
<protein>
    <submittedName>
        <fullName evidence="1">Uncharacterized protein</fullName>
    </submittedName>
</protein>
<evidence type="ECO:0000313" key="2">
    <source>
        <dbReference type="Proteomes" id="UP000228528"/>
    </source>
</evidence>
<organism evidence="1 2">
    <name type="scientific">Candidatus Magasanikbacteria bacterium CG10_big_fil_rev_8_21_14_0_10_38_6</name>
    <dbReference type="NCBI Taxonomy" id="1974647"/>
    <lineage>
        <taxon>Bacteria</taxon>
        <taxon>Candidatus Magasanikiibacteriota</taxon>
    </lineage>
</organism>
<dbReference type="AlphaFoldDB" id="A0A2M6P1U6"/>
<proteinExistence type="predicted"/>
<reference evidence="2" key="1">
    <citation type="submission" date="2017-09" db="EMBL/GenBank/DDBJ databases">
        <title>Depth-based differentiation of microbial function through sediment-hosted aquifers and enrichment of novel symbionts in the deep terrestrial subsurface.</title>
        <authorList>
            <person name="Probst A.J."/>
            <person name="Ladd B."/>
            <person name="Jarett J.K."/>
            <person name="Geller-Mcgrath D.E."/>
            <person name="Sieber C.M.K."/>
            <person name="Emerson J.B."/>
            <person name="Anantharaman K."/>
            <person name="Thomas B.C."/>
            <person name="Malmstrom R."/>
            <person name="Stieglmeier M."/>
            <person name="Klingl A."/>
            <person name="Woyke T."/>
            <person name="Ryan C.M."/>
            <person name="Banfield J.F."/>
        </authorList>
    </citation>
    <scope>NUCLEOTIDE SEQUENCE [LARGE SCALE GENOMIC DNA]</scope>
</reference>
<dbReference type="EMBL" id="PFBW01000116">
    <property type="protein sequence ID" value="PIR77400.1"/>
    <property type="molecule type" value="Genomic_DNA"/>
</dbReference>
<name>A0A2M6P1U6_9BACT</name>